<dbReference type="EMBL" id="SMKU01000006">
    <property type="protein sequence ID" value="TDD96417.1"/>
    <property type="molecule type" value="Genomic_DNA"/>
</dbReference>
<name>A0A4V2YZB1_9ACTN</name>
<dbReference type="CDD" id="cd15482">
    <property type="entry name" value="Sialidase_non-viral"/>
    <property type="match status" value="1"/>
</dbReference>
<dbReference type="PANTHER" id="PTHR43752">
    <property type="entry name" value="BNR/ASP-BOX REPEAT FAMILY PROTEIN"/>
    <property type="match status" value="1"/>
</dbReference>
<feature type="chain" id="PRO_5020362850" description="F5/8 type C domain-containing protein" evidence="1">
    <location>
        <begin position="28"/>
        <end position="722"/>
    </location>
</feature>
<dbReference type="InterPro" id="IPR011040">
    <property type="entry name" value="Sialidase"/>
</dbReference>
<dbReference type="InterPro" id="IPR036278">
    <property type="entry name" value="Sialidase_sf"/>
</dbReference>
<sequence>MRRFLCLLTAAVLAAALLQIPQPPASAAGPSVDEPAVPDLKILSPDNSTCRAWDPMLGDDGDPATNDSAANRQLNETVGCPWFPSLTRLANGDLYVAYSWSVSHSFGGLVAGRRSSDNGRTWSAETVIASDPTASDVKEPSLTTLRNGDLMVAYYDYKPSRPNRRKVYVKRSTDNGATWSAATTPATLAYDTTYGWAGVDGDMVELANGDLLLPIYVHRDYRSATSKFSAHVLRGRPDGSGGYTWDKADERVVMWDGDPGVVSYAEPTLADLGGGHIMMVTRTSGNPAAQVMRVSHSYDNGNTWTAPADEPSLKGHAPHMLKLRGGSHLLTYGDTSGAFAGGRPVVGRIYDPKTGWTGTQSKMIYKTPRTPQPGWAGFPSSDMSYPASVELDDGRVLTVYYDRLEGILGGTYLRPDPYRLDLWKMHLDGKATYQTDLDFRAASRPMMQPYGALDGNTTYWYSAAAGTGAPPTKTFTLALDKPYLVTDVGVVLKPGYQESARLRTSLTGSGDWQTIRNYTMQGTTAYDWTALRPGNDAKYIRAEITDTQGNGSAVLNDLAVRVAPTTFNRFRSTRLDLRQMLLNGQAGIGGNLTYLDPAGARPGINPSGPIDGKADYWYAAAGTCSSCAGTWQISLDQPYQLNKVGLMLKPGYQESAVVETSPNGTTWTQVAGLTMADTAQTQYLTFTPVTAKHVRVRITHVSAGQPQLAEAELFTTTPTTQP</sequence>
<dbReference type="InterPro" id="IPR008979">
    <property type="entry name" value="Galactose-bd-like_sf"/>
</dbReference>
<dbReference type="SUPFAM" id="SSF49785">
    <property type="entry name" value="Galactose-binding domain-like"/>
    <property type="match status" value="2"/>
</dbReference>
<dbReference type="RefSeq" id="WP_131889168.1">
    <property type="nucleotide sequence ID" value="NZ_SMKU01000006.1"/>
</dbReference>
<feature type="domain" description="F5/8 type C" evidence="2">
    <location>
        <begin position="570"/>
        <end position="716"/>
    </location>
</feature>
<proteinExistence type="predicted"/>
<evidence type="ECO:0000313" key="3">
    <source>
        <dbReference type="EMBL" id="TDD96417.1"/>
    </source>
</evidence>
<keyword evidence="4" id="KW-1185">Reference proteome</keyword>
<keyword evidence="1" id="KW-0732">Signal</keyword>
<dbReference type="SUPFAM" id="SSF50939">
    <property type="entry name" value="Sialidases"/>
    <property type="match status" value="1"/>
</dbReference>
<dbReference type="Gene3D" id="2.60.120.260">
    <property type="entry name" value="Galactose-binding domain-like"/>
    <property type="match status" value="2"/>
</dbReference>
<evidence type="ECO:0000256" key="1">
    <source>
        <dbReference type="SAM" id="SignalP"/>
    </source>
</evidence>
<dbReference type="Pfam" id="PF00754">
    <property type="entry name" value="F5_F8_type_C"/>
    <property type="match status" value="2"/>
</dbReference>
<evidence type="ECO:0000313" key="4">
    <source>
        <dbReference type="Proteomes" id="UP000294513"/>
    </source>
</evidence>
<gene>
    <name evidence="3" type="ORF">E1298_02965</name>
</gene>
<dbReference type="PROSITE" id="PS50022">
    <property type="entry name" value="FA58C_3"/>
    <property type="match status" value="1"/>
</dbReference>
<dbReference type="Proteomes" id="UP000294513">
    <property type="component" value="Unassembled WGS sequence"/>
</dbReference>
<evidence type="ECO:0000259" key="2">
    <source>
        <dbReference type="PROSITE" id="PS50022"/>
    </source>
</evidence>
<comment type="caution">
    <text evidence="3">The sequence shown here is derived from an EMBL/GenBank/DDBJ whole genome shotgun (WGS) entry which is preliminary data.</text>
</comment>
<feature type="signal peptide" evidence="1">
    <location>
        <begin position="1"/>
        <end position="27"/>
    </location>
</feature>
<reference evidence="3 4" key="1">
    <citation type="submission" date="2019-03" db="EMBL/GenBank/DDBJ databases">
        <title>Draft genome sequences of novel Actinobacteria.</title>
        <authorList>
            <person name="Sahin N."/>
            <person name="Ay H."/>
            <person name="Saygin H."/>
        </authorList>
    </citation>
    <scope>NUCLEOTIDE SEQUENCE [LARGE SCALE GENOMIC DNA]</scope>
    <source>
        <strain evidence="3 4">H3C3</strain>
    </source>
</reference>
<accession>A0A4V2YZB1</accession>
<dbReference type="AlphaFoldDB" id="A0A4V2YZB1"/>
<protein>
    <recommendedName>
        <fullName evidence="2">F5/8 type C domain-containing protein</fullName>
    </recommendedName>
</protein>
<dbReference type="OrthoDB" id="127969at2"/>
<dbReference type="Pfam" id="PF13088">
    <property type="entry name" value="BNR_2"/>
    <property type="match status" value="1"/>
</dbReference>
<dbReference type="Gene3D" id="2.120.10.10">
    <property type="match status" value="1"/>
</dbReference>
<dbReference type="PANTHER" id="PTHR43752:SF2">
    <property type="entry name" value="BNR_ASP-BOX REPEAT FAMILY PROTEIN"/>
    <property type="match status" value="1"/>
</dbReference>
<dbReference type="InterPro" id="IPR000421">
    <property type="entry name" value="FA58C"/>
</dbReference>
<organism evidence="3 4">
    <name type="scientific">Actinomadura rubrisoli</name>
    <dbReference type="NCBI Taxonomy" id="2530368"/>
    <lineage>
        <taxon>Bacteria</taxon>
        <taxon>Bacillati</taxon>
        <taxon>Actinomycetota</taxon>
        <taxon>Actinomycetes</taxon>
        <taxon>Streptosporangiales</taxon>
        <taxon>Thermomonosporaceae</taxon>
        <taxon>Actinomadura</taxon>
    </lineage>
</organism>